<dbReference type="OrthoDB" id="498125at2759"/>
<dbReference type="PRINTS" id="PR00081">
    <property type="entry name" value="GDHRDH"/>
</dbReference>
<accession>A0A165NRF8</accession>
<evidence type="ECO:0000256" key="1">
    <source>
        <dbReference type="ARBA" id="ARBA00006484"/>
    </source>
</evidence>
<dbReference type="InterPro" id="IPR036291">
    <property type="entry name" value="NAD(P)-bd_dom_sf"/>
</dbReference>
<dbReference type="FunFam" id="3.40.50.720:FF:000084">
    <property type="entry name" value="Short-chain dehydrogenase reductase"/>
    <property type="match status" value="1"/>
</dbReference>
<dbReference type="PANTHER" id="PTHR42760:SF121">
    <property type="entry name" value="3-OXOACYL-(ACYL-CARRIER-PROTEIN) REDUCTASE"/>
    <property type="match status" value="1"/>
</dbReference>
<dbReference type="GO" id="GO:0016616">
    <property type="term" value="F:oxidoreductase activity, acting on the CH-OH group of donors, NAD or NADP as acceptor"/>
    <property type="evidence" value="ECO:0007669"/>
    <property type="project" value="TreeGrafter"/>
</dbReference>
<dbReference type="Proteomes" id="UP000076727">
    <property type="component" value="Unassembled WGS sequence"/>
</dbReference>
<evidence type="ECO:0000313" key="3">
    <source>
        <dbReference type="EMBL" id="KZT67278.1"/>
    </source>
</evidence>
<dbReference type="EMBL" id="KV429078">
    <property type="protein sequence ID" value="KZT67278.1"/>
    <property type="molecule type" value="Genomic_DNA"/>
</dbReference>
<protein>
    <submittedName>
        <fullName evidence="3">NAD(P)-binding protein</fullName>
    </submittedName>
</protein>
<dbReference type="GO" id="GO:0048038">
    <property type="term" value="F:quinone binding"/>
    <property type="evidence" value="ECO:0007669"/>
    <property type="project" value="TreeGrafter"/>
</dbReference>
<name>A0A165NRF8_9APHY</name>
<evidence type="ECO:0000256" key="2">
    <source>
        <dbReference type="ARBA" id="ARBA00022857"/>
    </source>
</evidence>
<dbReference type="Pfam" id="PF13561">
    <property type="entry name" value="adh_short_C2"/>
    <property type="match status" value="1"/>
</dbReference>
<dbReference type="PANTHER" id="PTHR42760">
    <property type="entry name" value="SHORT-CHAIN DEHYDROGENASES/REDUCTASES FAMILY MEMBER"/>
    <property type="match status" value="1"/>
</dbReference>
<gene>
    <name evidence="3" type="ORF">DAEQUDRAFT_729317</name>
</gene>
<proteinExistence type="inferred from homology"/>
<dbReference type="Gene3D" id="3.40.50.720">
    <property type="entry name" value="NAD(P)-binding Rossmann-like Domain"/>
    <property type="match status" value="1"/>
</dbReference>
<dbReference type="STRING" id="1314783.A0A165NRF8"/>
<keyword evidence="2" id="KW-0521">NADP</keyword>
<dbReference type="InterPro" id="IPR020904">
    <property type="entry name" value="Sc_DH/Rdtase_CS"/>
</dbReference>
<evidence type="ECO:0000313" key="4">
    <source>
        <dbReference type="Proteomes" id="UP000076727"/>
    </source>
</evidence>
<dbReference type="SUPFAM" id="SSF51735">
    <property type="entry name" value="NAD(P)-binding Rossmann-fold domains"/>
    <property type="match status" value="1"/>
</dbReference>
<reference evidence="3 4" key="1">
    <citation type="journal article" date="2016" name="Mol. Biol. Evol.">
        <title>Comparative Genomics of Early-Diverging Mushroom-Forming Fungi Provides Insights into the Origins of Lignocellulose Decay Capabilities.</title>
        <authorList>
            <person name="Nagy L.G."/>
            <person name="Riley R."/>
            <person name="Tritt A."/>
            <person name="Adam C."/>
            <person name="Daum C."/>
            <person name="Floudas D."/>
            <person name="Sun H."/>
            <person name="Yadav J.S."/>
            <person name="Pangilinan J."/>
            <person name="Larsson K.H."/>
            <person name="Matsuura K."/>
            <person name="Barry K."/>
            <person name="Labutti K."/>
            <person name="Kuo R."/>
            <person name="Ohm R.A."/>
            <person name="Bhattacharya S.S."/>
            <person name="Shirouzu T."/>
            <person name="Yoshinaga Y."/>
            <person name="Martin F.M."/>
            <person name="Grigoriev I.V."/>
            <person name="Hibbett D.S."/>
        </authorList>
    </citation>
    <scope>NUCLEOTIDE SEQUENCE [LARGE SCALE GENOMIC DNA]</scope>
    <source>
        <strain evidence="3 4">L-15889</strain>
    </source>
</reference>
<dbReference type="PRINTS" id="PR00080">
    <property type="entry name" value="SDRFAMILY"/>
</dbReference>
<dbReference type="AlphaFoldDB" id="A0A165NRF8"/>
<organism evidence="3 4">
    <name type="scientific">Daedalea quercina L-15889</name>
    <dbReference type="NCBI Taxonomy" id="1314783"/>
    <lineage>
        <taxon>Eukaryota</taxon>
        <taxon>Fungi</taxon>
        <taxon>Dikarya</taxon>
        <taxon>Basidiomycota</taxon>
        <taxon>Agaricomycotina</taxon>
        <taxon>Agaricomycetes</taxon>
        <taxon>Polyporales</taxon>
        <taxon>Fomitopsis</taxon>
    </lineage>
</organism>
<keyword evidence="4" id="KW-1185">Reference proteome</keyword>
<dbReference type="GO" id="GO:0006633">
    <property type="term" value="P:fatty acid biosynthetic process"/>
    <property type="evidence" value="ECO:0007669"/>
    <property type="project" value="TreeGrafter"/>
</dbReference>
<comment type="similarity">
    <text evidence="1">Belongs to the short-chain dehydrogenases/reductases (SDR) family.</text>
</comment>
<dbReference type="InterPro" id="IPR002347">
    <property type="entry name" value="SDR_fam"/>
</dbReference>
<dbReference type="PROSITE" id="PS00061">
    <property type="entry name" value="ADH_SHORT"/>
    <property type="match status" value="1"/>
</dbReference>
<sequence>MAAAVPLRRIALVTGAAQGIGRCIALRLAKDGLNVAVNDISSKRQQLDEVVSEIGTKEGRQAVAVTGDVSLEDDAREMTESVVERLGGLDVLVANAAILRSSELVDSSVDEWDKIMSINLRGTMLSYKYAALQMIQQGRGGRIIGASSVAGKRGAAAYSAYVASKFGVRGLTQSAALELAKHKITVNAYAPGVIATSMVAFPEDLERGVAPGTTMLERADPHARFGPPPGPEVIASLVSYLAQPEAYFITGQTINVDGGMHFD</sequence>